<dbReference type="EMBL" id="KL198056">
    <property type="protein sequence ID" value="KDQ11647.1"/>
    <property type="molecule type" value="Genomic_DNA"/>
</dbReference>
<gene>
    <name evidence="2" type="ORF">BOTBODRAFT_35095</name>
</gene>
<proteinExistence type="predicted"/>
<protein>
    <recommendedName>
        <fullName evidence="1">DUF6593 domain-containing protein</fullName>
    </recommendedName>
</protein>
<sequence>MSPPQVANSLAFYLSPNSVRNTIITGSDVSYEIATPKEIFHSGDRVTTITRVERNGEKRVVGEYVWPALKKSRVRVLLADGDALGAWVPTNDFLLRRGGILLSTSRSFSGANGVQYKWSIKGFVGQHLTLTYDSNESAQGPYALAVFHLPRRNIGLQEVRGAYLEVSPTVQSDLDVIIVTFLLVERERRDRERGANAAA</sequence>
<dbReference type="AlphaFoldDB" id="A0A067MIC8"/>
<evidence type="ECO:0000259" key="1">
    <source>
        <dbReference type="Pfam" id="PF20236"/>
    </source>
</evidence>
<feature type="domain" description="DUF6593" evidence="1">
    <location>
        <begin position="17"/>
        <end position="190"/>
    </location>
</feature>
<dbReference type="InterPro" id="IPR046528">
    <property type="entry name" value="DUF6593"/>
</dbReference>
<dbReference type="HOGENOM" id="CLU_1371989_0_0_1"/>
<keyword evidence="3" id="KW-1185">Reference proteome</keyword>
<dbReference type="InParanoid" id="A0A067MIC8"/>
<dbReference type="OrthoDB" id="3360976at2759"/>
<evidence type="ECO:0000313" key="2">
    <source>
        <dbReference type="EMBL" id="KDQ11647.1"/>
    </source>
</evidence>
<dbReference type="Pfam" id="PF20236">
    <property type="entry name" value="DUF6593"/>
    <property type="match status" value="1"/>
</dbReference>
<name>A0A067MIC8_BOTB1</name>
<organism evidence="2 3">
    <name type="scientific">Botryobasidium botryosum (strain FD-172 SS1)</name>
    <dbReference type="NCBI Taxonomy" id="930990"/>
    <lineage>
        <taxon>Eukaryota</taxon>
        <taxon>Fungi</taxon>
        <taxon>Dikarya</taxon>
        <taxon>Basidiomycota</taxon>
        <taxon>Agaricomycotina</taxon>
        <taxon>Agaricomycetes</taxon>
        <taxon>Cantharellales</taxon>
        <taxon>Botryobasidiaceae</taxon>
        <taxon>Botryobasidium</taxon>
    </lineage>
</organism>
<accession>A0A067MIC8</accession>
<dbReference type="Proteomes" id="UP000027195">
    <property type="component" value="Unassembled WGS sequence"/>
</dbReference>
<evidence type="ECO:0000313" key="3">
    <source>
        <dbReference type="Proteomes" id="UP000027195"/>
    </source>
</evidence>
<reference evidence="3" key="1">
    <citation type="journal article" date="2014" name="Proc. Natl. Acad. Sci. U.S.A.">
        <title>Extensive sampling of basidiomycete genomes demonstrates inadequacy of the white-rot/brown-rot paradigm for wood decay fungi.</title>
        <authorList>
            <person name="Riley R."/>
            <person name="Salamov A.A."/>
            <person name="Brown D.W."/>
            <person name="Nagy L.G."/>
            <person name="Floudas D."/>
            <person name="Held B.W."/>
            <person name="Levasseur A."/>
            <person name="Lombard V."/>
            <person name="Morin E."/>
            <person name="Otillar R."/>
            <person name="Lindquist E.A."/>
            <person name="Sun H."/>
            <person name="LaButti K.M."/>
            <person name="Schmutz J."/>
            <person name="Jabbour D."/>
            <person name="Luo H."/>
            <person name="Baker S.E."/>
            <person name="Pisabarro A.G."/>
            <person name="Walton J.D."/>
            <person name="Blanchette R.A."/>
            <person name="Henrissat B."/>
            <person name="Martin F."/>
            <person name="Cullen D."/>
            <person name="Hibbett D.S."/>
            <person name="Grigoriev I.V."/>
        </authorList>
    </citation>
    <scope>NUCLEOTIDE SEQUENCE [LARGE SCALE GENOMIC DNA]</scope>
    <source>
        <strain evidence="3">FD-172 SS1</strain>
    </source>
</reference>